<comment type="subcellular location">
    <subcellularLocation>
        <location evidence="1 7">Cell membrane</location>
        <topology evidence="1 7">Multi-pass membrane protein</topology>
    </subcellularLocation>
</comment>
<feature type="transmembrane region" description="Helical" evidence="7">
    <location>
        <begin position="87"/>
        <end position="110"/>
    </location>
</feature>
<feature type="domain" description="ABC transmembrane type-1" evidence="8">
    <location>
        <begin position="49"/>
        <end position="233"/>
    </location>
</feature>
<protein>
    <submittedName>
        <fullName evidence="9">ABC transporter permease subunit</fullName>
    </submittedName>
</protein>
<evidence type="ECO:0000256" key="3">
    <source>
        <dbReference type="ARBA" id="ARBA00022475"/>
    </source>
</evidence>
<gene>
    <name evidence="9" type="ORF">LKD81_08200</name>
</gene>
<evidence type="ECO:0000256" key="7">
    <source>
        <dbReference type="RuleBase" id="RU363032"/>
    </source>
</evidence>
<evidence type="ECO:0000256" key="4">
    <source>
        <dbReference type="ARBA" id="ARBA00022692"/>
    </source>
</evidence>
<dbReference type="InterPro" id="IPR035906">
    <property type="entry name" value="MetI-like_sf"/>
</dbReference>
<dbReference type="Proteomes" id="UP001198182">
    <property type="component" value="Unassembled WGS sequence"/>
</dbReference>
<dbReference type="Gene3D" id="1.10.3720.10">
    <property type="entry name" value="MetI-like"/>
    <property type="match status" value="1"/>
</dbReference>
<organism evidence="9 10">
    <name type="scientific">Hominifimenecus microfluidus</name>
    <dbReference type="NCBI Taxonomy" id="2885348"/>
    <lineage>
        <taxon>Bacteria</taxon>
        <taxon>Bacillati</taxon>
        <taxon>Bacillota</taxon>
        <taxon>Clostridia</taxon>
        <taxon>Lachnospirales</taxon>
        <taxon>Lachnospiraceae</taxon>
        <taxon>Hominifimenecus</taxon>
    </lineage>
</organism>
<evidence type="ECO:0000256" key="1">
    <source>
        <dbReference type="ARBA" id="ARBA00004651"/>
    </source>
</evidence>
<dbReference type="SUPFAM" id="SSF161098">
    <property type="entry name" value="MetI-like"/>
    <property type="match status" value="1"/>
</dbReference>
<dbReference type="AlphaFoldDB" id="A0AAE3JF55"/>
<dbReference type="GO" id="GO:0055085">
    <property type="term" value="P:transmembrane transport"/>
    <property type="evidence" value="ECO:0007669"/>
    <property type="project" value="InterPro"/>
</dbReference>
<evidence type="ECO:0000259" key="8">
    <source>
        <dbReference type="PROSITE" id="PS50928"/>
    </source>
</evidence>
<keyword evidence="4 7" id="KW-0812">Transmembrane</keyword>
<reference evidence="9" key="1">
    <citation type="submission" date="2021-10" db="EMBL/GenBank/DDBJ databases">
        <title>Anaerobic single-cell dispensing facilitates the cultivation of human gut bacteria.</title>
        <authorList>
            <person name="Afrizal A."/>
        </authorList>
    </citation>
    <scope>NUCLEOTIDE SEQUENCE</scope>
    <source>
        <strain evidence="9">CLA-AA-H215</strain>
    </source>
</reference>
<keyword evidence="10" id="KW-1185">Reference proteome</keyword>
<dbReference type="InterPro" id="IPR000515">
    <property type="entry name" value="MetI-like"/>
</dbReference>
<dbReference type="EMBL" id="JAJEQR010000020">
    <property type="protein sequence ID" value="MCC2230978.1"/>
    <property type="molecule type" value="Genomic_DNA"/>
</dbReference>
<feature type="transmembrane region" description="Helical" evidence="7">
    <location>
        <begin position="215"/>
        <end position="237"/>
    </location>
</feature>
<dbReference type="PANTHER" id="PTHR30151">
    <property type="entry name" value="ALKANE SULFONATE ABC TRANSPORTER-RELATED, MEMBRANE SUBUNIT"/>
    <property type="match status" value="1"/>
</dbReference>
<comment type="similarity">
    <text evidence="7">Belongs to the binding-protein-dependent transport system permease family.</text>
</comment>
<dbReference type="PROSITE" id="PS50928">
    <property type="entry name" value="ABC_TM1"/>
    <property type="match status" value="1"/>
</dbReference>
<name>A0AAE3JF55_9FIRM</name>
<keyword evidence="3" id="KW-1003">Cell membrane</keyword>
<feature type="transmembrane region" description="Helical" evidence="7">
    <location>
        <begin position="116"/>
        <end position="134"/>
    </location>
</feature>
<proteinExistence type="inferred from homology"/>
<dbReference type="GO" id="GO:0005886">
    <property type="term" value="C:plasma membrane"/>
    <property type="evidence" value="ECO:0007669"/>
    <property type="project" value="UniProtKB-SubCell"/>
</dbReference>
<evidence type="ECO:0000313" key="10">
    <source>
        <dbReference type="Proteomes" id="UP001198182"/>
    </source>
</evidence>
<dbReference type="Pfam" id="PF00528">
    <property type="entry name" value="BPD_transp_1"/>
    <property type="match status" value="1"/>
</dbReference>
<evidence type="ECO:0000256" key="2">
    <source>
        <dbReference type="ARBA" id="ARBA00022448"/>
    </source>
</evidence>
<evidence type="ECO:0000256" key="5">
    <source>
        <dbReference type="ARBA" id="ARBA00022989"/>
    </source>
</evidence>
<accession>A0AAE3JF55</accession>
<comment type="caution">
    <text evidence="9">The sequence shown here is derived from an EMBL/GenBank/DDBJ whole genome shotgun (WGS) entry which is preliminary data.</text>
</comment>
<dbReference type="RefSeq" id="WP_308453514.1">
    <property type="nucleotide sequence ID" value="NZ_JAJEQR010000020.1"/>
</dbReference>
<evidence type="ECO:0000256" key="6">
    <source>
        <dbReference type="ARBA" id="ARBA00023136"/>
    </source>
</evidence>
<sequence>MKYIRKAGILLFWLAVWFAAGRIVENSLVLVGPEEVFMALGRLLPSSAFWKTVWCSLGHIVSGFLAGFLAGMLLGGAAYRFPFFRELISPVISLMKAVPVASFVILALIFMGSKNLALLIVFLLVIPIVYYNTLSGFQSTDRDFLEMAQVFRIPAGKRLTGIYRPALRPFLVSAAQTSIGMSWKSGVAAEVIGVSAGSIGEQLYLSKIYLETADLFAWTITIIVLSMLCEKAFTGILKML</sequence>
<keyword evidence="5 7" id="KW-1133">Transmembrane helix</keyword>
<feature type="transmembrane region" description="Helical" evidence="7">
    <location>
        <begin position="50"/>
        <end position="75"/>
    </location>
</feature>
<keyword evidence="6 7" id="KW-0472">Membrane</keyword>
<dbReference type="PANTHER" id="PTHR30151:SF0">
    <property type="entry name" value="ABC TRANSPORTER PERMEASE PROTEIN MJ0413-RELATED"/>
    <property type="match status" value="1"/>
</dbReference>
<keyword evidence="2 7" id="KW-0813">Transport</keyword>
<evidence type="ECO:0000313" key="9">
    <source>
        <dbReference type="EMBL" id="MCC2230978.1"/>
    </source>
</evidence>